<reference evidence="1" key="1">
    <citation type="submission" date="2023-03" db="EMBL/GenBank/DDBJ databases">
        <title>Actinoallomurus iriomotensis NBRC 103684.</title>
        <authorList>
            <person name="Ichikawa N."/>
            <person name="Sato H."/>
            <person name="Tonouchi N."/>
        </authorList>
    </citation>
    <scope>NUCLEOTIDE SEQUENCE</scope>
    <source>
        <strain evidence="1">NBRC 103684</strain>
    </source>
</reference>
<dbReference type="AlphaFoldDB" id="A0A9W6RYZ1"/>
<evidence type="ECO:0000313" key="2">
    <source>
        <dbReference type="Proteomes" id="UP001165074"/>
    </source>
</evidence>
<protein>
    <submittedName>
        <fullName evidence="1">Uncharacterized protein</fullName>
    </submittedName>
</protein>
<evidence type="ECO:0000313" key="1">
    <source>
        <dbReference type="EMBL" id="GLY85361.1"/>
    </source>
</evidence>
<organism evidence="1 2">
    <name type="scientific">Actinoallomurus iriomotensis</name>
    <dbReference type="NCBI Taxonomy" id="478107"/>
    <lineage>
        <taxon>Bacteria</taxon>
        <taxon>Bacillati</taxon>
        <taxon>Actinomycetota</taxon>
        <taxon>Actinomycetes</taxon>
        <taxon>Streptosporangiales</taxon>
        <taxon>Thermomonosporaceae</taxon>
        <taxon>Actinoallomurus</taxon>
    </lineage>
</organism>
<dbReference type="Proteomes" id="UP001165074">
    <property type="component" value="Unassembled WGS sequence"/>
</dbReference>
<dbReference type="RefSeq" id="WP_285572228.1">
    <property type="nucleotide sequence ID" value="NZ_BSTK01000004.1"/>
</dbReference>
<proteinExistence type="predicted"/>
<sequence length="114" mass="11495">MKLRAVVGRCAGGISTARARSVAVAEFPTTVAAARAVRDLGPRVIARAPNVLRGGSRSGNVSATELVDGLTGDYPPPAATVLLAGRGLIDLPDELADALRAAHSGADADDPVGR</sequence>
<dbReference type="EMBL" id="BSTK01000004">
    <property type="protein sequence ID" value="GLY85361.1"/>
    <property type="molecule type" value="Genomic_DNA"/>
</dbReference>
<accession>A0A9W6RYZ1</accession>
<comment type="caution">
    <text evidence="1">The sequence shown here is derived from an EMBL/GenBank/DDBJ whole genome shotgun (WGS) entry which is preliminary data.</text>
</comment>
<keyword evidence="2" id="KW-1185">Reference proteome</keyword>
<name>A0A9W6RYZ1_9ACTN</name>
<gene>
    <name evidence="1" type="ORF">Airi02_032900</name>
</gene>